<dbReference type="KEGG" id="chih:GWR21_19645"/>
<protein>
    <recommendedName>
        <fullName evidence="4">Carboxypeptidase regulatory-like domain-containing protein</fullName>
    </recommendedName>
</protein>
<dbReference type="InterPro" id="IPR008969">
    <property type="entry name" value="CarboxyPept-like_regulatory"/>
</dbReference>
<evidence type="ECO:0000256" key="1">
    <source>
        <dbReference type="SAM" id="SignalP"/>
    </source>
</evidence>
<evidence type="ECO:0008006" key="4">
    <source>
        <dbReference type="Google" id="ProtNLM"/>
    </source>
</evidence>
<feature type="chain" id="PRO_5025548554" description="Carboxypeptidase regulatory-like domain-containing protein" evidence="1">
    <location>
        <begin position="24"/>
        <end position="457"/>
    </location>
</feature>
<sequence length="457" mass="49059">MHLLRLSPVLLVCLLLLATGACKKEKSWEGTPPETEEPPAQTVTTSIQGRVLNEQRQPVQAARVSGGGTTAVTDVNGYFLLQNIRSLDDATVVSVEKAGYFKSSRTLMVREEQLHYIQLELLLQNETPVNNSTGDIIPFPEGTLTFPANSVVTAGSQPYGGQVTVRSIYVNPENSTFSDQMPGDLRGINDQGKQVLLRPFSMIVFQLEDDGGTALLVDPTKPVSFRIMIPGSLLSSAPNEIPLWHFDTGTGLWQQEGTATREGNDYAATANKPGYWLCATTLPQIVLTALVKDQEGNPVPNLRITILTKQDLVPAFAFTAGDGIYYGKVPSGKPLILTVTDNCDNVLRQQEIGPLNTSSAIDNISVTLPASTSLIVKGTAKDCDNFNVVTGRVIINIDGQNYAASIALGKFNTTIVRCDNAAVNITLTATDDRTGKTSAMTTNASSGTITPNIVVCD</sequence>
<keyword evidence="1" id="KW-0732">Signal</keyword>
<name>A0A6B9ZH53_9BACT</name>
<evidence type="ECO:0000313" key="3">
    <source>
        <dbReference type="Proteomes" id="UP000476411"/>
    </source>
</evidence>
<accession>A0A6B9ZH53</accession>
<dbReference type="PROSITE" id="PS51257">
    <property type="entry name" value="PROKAR_LIPOPROTEIN"/>
    <property type="match status" value="1"/>
</dbReference>
<reference evidence="2 3" key="1">
    <citation type="submission" date="2020-01" db="EMBL/GenBank/DDBJ databases">
        <title>Complete genome sequence of Chitinophaga sp. H33E-04 isolated from quinoa roots.</title>
        <authorList>
            <person name="Weon H.-Y."/>
            <person name="Lee S.A."/>
        </authorList>
    </citation>
    <scope>NUCLEOTIDE SEQUENCE [LARGE SCALE GENOMIC DNA]</scope>
    <source>
        <strain evidence="2 3">H33E-04</strain>
    </source>
</reference>
<dbReference type="AlphaFoldDB" id="A0A6B9ZH53"/>
<dbReference type="EMBL" id="CP048113">
    <property type="protein sequence ID" value="QHS61732.1"/>
    <property type="molecule type" value="Genomic_DNA"/>
</dbReference>
<evidence type="ECO:0000313" key="2">
    <source>
        <dbReference type="EMBL" id="QHS61732.1"/>
    </source>
</evidence>
<dbReference type="SUPFAM" id="SSF49373">
    <property type="entry name" value="Invasin/intimin cell-adhesion fragments"/>
    <property type="match status" value="1"/>
</dbReference>
<dbReference type="RefSeq" id="WP_162333397.1">
    <property type="nucleotide sequence ID" value="NZ_CP048113.1"/>
</dbReference>
<dbReference type="SUPFAM" id="SSF49464">
    <property type="entry name" value="Carboxypeptidase regulatory domain-like"/>
    <property type="match status" value="1"/>
</dbReference>
<organism evidence="2 3">
    <name type="scientific">Chitinophaga agri</name>
    <dbReference type="NCBI Taxonomy" id="2703787"/>
    <lineage>
        <taxon>Bacteria</taxon>
        <taxon>Pseudomonadati</taxon>
        <taxon>Bacteroidota</taxon>
        <taxon>Chitinophagia</taxon>
        <taxon>Chitinophagales</taxon>
        <taxon>Chitinophagaceae</taxon>
        <taxon>Chitinophaga</taxon>
    </lineage>
</organism>
<keyword evidence="3" id="KW-1185">Reference proteome</keyword>
<dbReference type="Gene3D" id="2.60.40.1120">
    <property type="entry name" value="Carboxypeptidase-like, regulatory domain"/>
    <property type="match status" value="1"/>
</dbReference>
<proteinExistence type="predicted"/>
<gene>
    <name evidence="2" type="ORF">GWR21_19645</name>
</gene>
<dbReference type="InterPro" id="IPR008964">
    <property type="entry name" value="Invasin/intimin_cell_adhesion"/>
</dbReference>
<dbReference type="Proteomes" id="UP000476411">
    <property type="component" value="Chromosome"/>
</dbReference>
<feature type="signal peptide" evidence="1">
    <location>
        <begin position="1"/>
        <end position="23"/>
    </location>
</feature>